<evidence type="ECO:0000256" key="7">
    <source>
        <dbReference type="ARBA" id="ARBA00022840"/>
    </source>
</evidence>
<keyword evidence="11" id="KW-1185">Reference proteome</keyword>
<dbReference type="SUPFAM" id="SSF52540">
    <property type="entry name" value="P-loop containing nucleoside triphosphate hydrolases"/>
    <property type="match status" value="1"/>
</dbReference>
<dbReference type="NCBIfam" id="TIGR01313">
    <property type="entry name" value="therm_gnt_kin"/>
    <property type="match status" value="1"/>
</dbReference>
<evidence type="ECO:0000313" key="10">
    <source>
        <dbReference type="EMBL" id="QFU77346.1"/>
    </source>
</evidence>
<proteinExistence type="inferred from homology"/>
<evidence type="ECO:0000256" key="6">
    <source>
        <dbReference type="ARBA" id="ARBA00022777"/>
    </source>
</evidence>
<evidence type="ECO:0000256" key="9">
    <source>
        <dbReference type="RuleBase" id="RU363066"/>
    </source>
</evidence>
<dbReference type="EC" id="2.7.1.12" evidence="3 9"/>
<organism evidence="10 11">
    <name type="scientific">Halioglobus maricola</name>
    <dbReference type="NCBI Taxonomy" id="2601894"/>
    <lineage>
        <taxon>Bacteria</taxon>
        <taxon>Pseudomonadati</taxon>
        <taxon>Pseudomonadota</taxon>
        <taxon>Gammaproteobacteria</taxon>
        <taxon>Cellvibrionales</taxon>
        <taxon>Halieaceae</taxon>
        <taxon>Halioglobus</taxon>
    </lineage>
</organism>
<dbReference type="AlphaFoldDB" id="A0A5P9NPC7"/>
<dbReference type="GO" id="GO:0005975">
    <property type="term" value="P:carbohydrate metabolic process"/>
    <property type="evidence" value="ECO:0007669"/>
    <property type="project" value="InterPro"/>
</dbReference>
<gene>
    <name evidence="10" type="ORF">EY643_17690</name>
</gene>
<dbReference type="KEGG" id="halc:EY643_17690"/>
<accession>A0A5P9NPC7</accession>
<comment type="similarity">
    <text evidence="2 9">Belongs to the gluconokinase GntK/GntV family.</text>
</comment>
<evidence type="ECO:0000256" key="5">
    <source>
        <dbReference type="ARBA" id="ARBA00022741"/>
    </source>
</evidence>
<dbReference type="InterPro" id="IPR006001">
    <property type="entry name" value="Therm_gnt_kin"/>
</dbReference>
<evidence type="ECO:0000256" key="4">
    <source>
        <dbReference type="ARBA" id="ARBA00022679"/>
    </source>
</evidence>
<keyword evidence="6 9" id="KW-0418">Kinase</keyword>
<evidence type="ECO:0000256" key="3">
    <source>
        <dbReference type="ARBA" id="ARBA00012054"/>
    </source>
</evidence>
<dbReference type="GO" id="GO:0005737">
    <property type="term" value="C:cytoplasm"/>
    <property type="evidence" value="ECO:0007669"/>
    <property type="project" value="TreeGrafter"/>
</dbReference>
<keyword evidence="7 9" id="KW-0067">ATP-binding</keyword>
<dbReference type="Pfam" id="PF13671">
    <property type="entry name" value="AAA_33"/>
    <property type="match status" value="1"/>
</dbReference>
<comment type="pathway">
    <text evidence="1">Carbohydrate acid metabolism.</text>
</comment>
<dbReference type="Proteomes" id="UP000326287">
    <property type="component" value="Chromosome"/>
</dbReference>
<dbReference type="PANTHER" id="PTHR43442:SF3">
    <property type="entry name" value="GLUCONOKINASE-RELATED"/>
    <property type="match status" value="1"/>
</dbReference>
<evidence type="ECO:0000256" key="2">
    <source>
        <dbReference type="ARBA" id="ARBA00008420"/>
    </source>
</evidence>
<dbReference type="Gene3D" id="3.40.50.300">
    <property type="entry name" value="P-loop containing nucleotide triphosphate hydrolases"/>
    <property type="match status" value="1"/>
</dbReference>
<dbReference type="InterPro" id="IPR027417">
    <property type="entry name" value="P-loop_NTPase"/>
</dbReference>
<keyword evidence="4 9" id="KW-0808">Transferase</keyword>
<keyword evidence="5 9" id="KW-0547">Nucleotide-binding</keyword>
<evidence type="ECO:0000313" key="11">
    <source>
        <dbReference type="Proteomes" id="UP000326287"/>
    </source>
</evidence>
<comment type="catalytic activity">
    <reaction evidence="8 9">
        <text>D-gluconate + ATP = 6-phospho-D-gluconate + ADP + H(+)</text>
        <dbReference type="Rhea" id="RHEA:19433"/>
        <dbReference type="ChEBI" id="CHEBI:15378"/>
        <dbReference type="ChEBI" id="CHEBI:18391"/>
        <dbReference type="ChEBI" id="CHEBI:30616"/>
        <dbReference type="ChEBI" id="CHEBI:58759"/>
        <dbReference type="ChEBI" id="CHEBI:456216"/>
        <dbReference type="EC" id="2.7.1.12"/>
    </reaction>
</comment>
<sequence length="169" mass="18350">MAKLIVIMGPAGCGKSVVAARIAAARSATALDADDFHSRENIAHMAGGNPLTDAQREPWIAAMEKELHARLGNNENIVLAYSGLRRAHRARIRACAQRSLFIKLQVPIAQLQERVAKRQNHFMSAQMLPSQLAAMESPASEETIVQIAAHGSLDDVVESTLNAIRETFS</sequence>
<dbReference type="GO" id="GO:0005524">
    <property type="term" value="F:ATP binding"/>
    <property type="evidence" value="ECO:0007669"/>
    <property type="project" value="UniProtKB-KW"/>
</dbReference>
<dbReference type="EMBL" id="CP036422">
    <property type="protein sequence ID" value="QFU77346.1"/>
    <property type="molecule type" value="Genomic_DNA"/>
</dbReference>
<dbReference type="PANTHER" id="PTHR43442">
    <property type="entry name" value="GLUCONOKINASE-RELATED"/>
    <property type="match status" value="1"/>
</dbReference>
<name>A0A5P9NPC7_9GAMM</name>
<dbReference type="OrthoDB" id="9795716at2"/>
<dbReference type="CDD" id="cd02021">
    <property type="entry name" value="GntK"/>
    <property type="match status" value="1"/>
</dbReference>
<protein>
    <recommendedName>
        <fullName evidence="3 9">Gluconokinase</fullName>
        <ecNumber evidence="3 9">2.7.1.12</ecNumber>
    </recommendedName>
</protein>
<dbReference type="RefSeq" id="WP_153240491.1">
    <property type="nucleotide sequence ID" value="NZ_CP036422.1"/>
</dbReference>
<evidence type="ECO:0000256" key="1">
    <source>
        <dbReference type="ARBA" id="ARBA00004761"/>
    </source>
</evidence>
<reference evidence="10 11" key="1">
    <citation type="submission" date="2019-02" db="EMBL/GenBank/DDBJ databases">
        <authorList>
            <person name="Li S.-H."/>
        </authorList>
    </citation>
    <scope>NUCLEOTIDE SEQUENCE [LARGE SCALE GENOMIC DNA]</scope>
    <source>
        <strain evidence="10 11">IMCC14385</strain>
    </source>
</reference>
<evidence type="ECO:0000256" key="8">
    <source>
        <dbReference type="ARBA" id="ARBA00048090"/>
    </source>
</evidence>
<dbReference type="GO" id="GO:0046316">
    <property type="term" value="F:gluconokinase activity"/>
    <property type="evidence" value="ECO:0007669"/>
    <property type="project" value="UniProtKB-EC"/>
</dbReference>